<reference evidence="2" key="1">
    <citation type="journal article" date="2019" name="Int. J. Syst. Evol. Microbiol.">
        <title>The Global Catalogue of Microorganisms (GCM) 10K type strain sequencing project: providing services to taxonomists for standard genome sequencing and annotation.</title>
        <authorList>
            <consortium name="The Broad Institute Genomics Platform"/>
            <consortium name="The Broad Institute Genome Sequencing Center for Infectious Disease"/>
            <person name="Wu L."/>
            <person name="Ma J."/>
        </authorList>
    </citation>
    <scope>NUCLEOTIDE SEQUENCE [LARGE SCALE GENOMIC DNA]</scope>
    <source>
        <strain evidence="2">CCUG 62982</strain>
    </source>
</reference>
<dbReference type="EMBL" id="JBHTJG010000016">
    <property type="protein sequence ID" value="MFD0948658.1"/>
    <property type="molecule type" value="Genomic_DNA"/>
</dbReference>
<evidence type="ECO:0000313" key="1">
    <source>
        <dbReference type="EMBL" id="MFD0948658.1"/>
    </source>
</evidence>
<gene>
    <name evidence="1" type="ORF">ACFQ1E_20125</name>
</gene>
<evidence type="ECO:0000313" key="2">
    <source>
        <dbReference type="Proteomes" id="UP001596977"/>
    </source>
</evidence>
<comment type="caution">
    <text evidence="1">The sequence shown here is derived from an EMBL/GenBank/DDBJ whole genome shotgun (WGS) entry which is preliminary data.</text>
</comment>
<proteinExistence type="predicted"/>
<sequence length="48" mass="5013">MNLSSMEATPVVEQAEAREWVRPEVRRVAAGEAEAVGASGDDGIIGIS</sequence>
<name>A0ABW3HB27_9SPHN</name>
<keyword evidence="2" id="KW-1185">Reference proteome</keyword>
<dbReference type="Proteomes" id="UP001596977">
    <property type="component" value="Unassembled WGS sequence"/>
</dbReference>
<organism evidence="1 2">
    <name type="scientific">Sphingomonas canadensis</name>
    <dbReference type="NCBI Taxonomy" id="1219257"/>
    <lineage>
        <taxon>Bacteria</taxon>
        <taxon>Pseudomonadati</taxon>
        <taxon>Pseudomonadota</taxon>
        <taxon>Alphaproteobacteria</taxon>
        <taxon>Sphingomonadales</taxon>
        <taxon>Sphingomonadaceae</taxon>
        <taxon>Sphingomonas</taxon>
    </lineage>
</organism>
<dbReference type="RefSeq" id="WP_264946643.1">
    <property type="nucleotide sequence ID" value="NZ_JAPDRA010000017.1"/>
</dbReference>
<accession>A0ABW3HB27</accession>
<protein>
    <submittedName>
        <fullName evidence="1">Uncharacterized protein</fullName>
    </submittedName>
</protein>